<reference evidence="1" key="1">
    <citation type="submission" date="2019-10" db="EMBL/GenBank/DDBJ databases">
        <authorList>
            <consortium name="Genoscope - CEA"/>
            <person name="William W."/>
        </authorList>
    </citation>
    <scope>NUCLEOTIDE SEQUENCE [LARGE SCALE GENOMIC DNA]</scope>
    <source>
        <strain evidence="1">BBR_PRJEB10992</strain>
    </source>
</reference>
<evidence type="ECO:0000313" key="1">
    <source>
        <dbReference type="EMBL" id="VXD19439.1"/>
    </source>
</evidence>
<protein>
    <submittedName>
        <fullName evidence="1">Uncharacterized protein</fullName>
    </submittedName>
</protein>
<dbReference type="EMBL" id="CZCU02000139">
    <property type="protein sequence ID" value="VXD19439.1"/>
    <property type="molecule type" value="Genomic_DNA"/>
</dbReference>
<name>A0A7Z9BRP8_9CYAN</name>
<dbReference type="AlphaFoldDB" id="A0A7Z9BRP8"/>
<organism evidence="1 2">
    <name type="scientific">Planktothrix serta PCC 8927</name>
    <dbReference type="NCBI Taxonomy" id="671068"/>
    <lineage>
        <taxon>Bacteria</taxon>
        <taxon>Bacillati</taxon>
        <taxon>Cyanobacteriota</taxon>
        <taxon>Cyanophyceae</taxon>
        <taxon>Oscillatoriophycideae</taxon>
        <taxon>Oscillatoriales</taxon>
        <taxon>Microcoleaceae</taxon>
        <taxon>Planktothrix</taxon>
    </lineage>
</organism>
<proteinExistence type="predicted"/>
<dbReference type="Proteomes" id="UP000184550">
    <property type="component" value="Unassembled WGS sequence"/>
</dbReference>
<sequence length="38" mass="4513">MNFDEFLKSDSTHFGLNKIKTRFYRVCVNPTYLIKGKT</sequence>
<keyword evidence="2" id="KW-1185">Reference proteome</keyword>
<comment type="caution">
    <text evidence="1">The sequence shown here is derived from an EMBL/GenBank/DDBJ whole genome shotgun (WGS) entry which is preliminary data.</text>
</comment>
<gene>
    <name evidence="1" type="ORF">PL8927_630042</name>
</gene>
<accession>A0A7Z9BRP8</accession>
<evidence type="ECO:0000313" key="2">
    <source>
        <dbReference type="Proteomes" id="UP000184550"/>
    </source>
</evidence>